<evidence type="ECO:0000313" key="1">
    <source>
        <dbReference type="EMBL" id="MDP4540843.1"/>
    </source>
</evidence>
<accession>A0ABT9HBZ4</accession>
<proteinExistence type="predicted"/>
<sequence length="210" mass="24039">MPDISPISLYNPTARSAVPAELWDGITDKNLGDWEVEWLPELLNRLRILHGQGVARSKWPQSRLWDWRRKLQAIEGLLANQCFSIVCNDMTQAMMITDLTHRAKLDAKQAAHLVYVEYLETAPWNRKEIIGQEPRLSGCGSIMVRAAIELSKEEGFQGRVGLHSLPQANNFYANQVGMEDLRIDKDYQNLRYFELTPEKAEAYITKGQQP</sequence>
<dbReference type="RefSeq" id="WP_305930840.1">
    <property type="nucleotide sequence ID" value="NZ_JAVAIL010000006.1"/>
</dbReference>
<reference evidence="1 2" key="1">
    <citation type="submission" date="2023-08" db="EMBL/GenBank/DDBJ databases">
        <title>genomic of DY56.</title>
        <authorList>
            <person name="Wang Y."/>
        </authorList>
    </citation>
    <scope>NUCLEOTIDE SEQUENCE [LARGE SCALE GENOMIC DNA]</scope>
    <source>
        <strain evidence="1 2">DY56-A-20</strain>
    </source>
</reference>
<name>A0ABT9HBZ4_9SPHN</name>
<dbReference type="EMBL" id="JAVAIL010000006">
    <property type="protein sequence ID" value="MDP4540843.1"/>
    <property type="molecule type" value="Genomic_DNA"/>
</dbReference>
<keyword evidence="2" id="KW-1185">Reference proteome</keyword>
<gene>
    <name evidence="1" type="ORF">Q9K01_14545</name>
</gene>
<protein>
    <submittedName>
        <fullName evidence="1">GNAT family N-acetyltransferase</fullName>
    </submittedName>
</protein>
<comment type="caution">
    <text evidence="1">The sequence shown here is derived from an EMBL/GenBank/DDBJ whole genome shotgun (WGS) entry which is preliminary data.</text>
</comment>
<dbReference type="Proteomes" id="UP001235664">
    <property type="component" value="Unassembled WGS sequence"/>
</dbReference>
<organism evidence="1 2">
    <name type="scientific">Qipengyuania benthica</name>
    <dbReference type="NCBI Taxonomy" id="3067651"/>
    <lineage>
        <taxon>Bacteria</taxon>
        <taxon>Pseudomonadati</taxon>
        <taxon>Pseudomonadota</taxon>
        <taxon>Alphaproteobacteria</taxon>
        <taxon>Sphingomonadales</taxon>
        <taxon>Erythrobacteraceae</taxon>
        <taxon>Qipengyuania</taxon>
    </lineage>
</organism>
<evidence type="ECO:0000313" key="2">
    <source>
        <dbReference type="Proteomes" id="UP001235664"/>
    </source>
</evidence>